<proteinExistence type="predicted"/>
<feature type="compositionally biased region" description="Basic and acidic residues" evidence="3">
    <location>
        <begin position="1793"/>
        <end position="1814"/>
    </location>
</feature>
<gene>
    <name evidence="5" type="ORF">Tco_0891501</name>
</gene>
<evidence type="ECO:0000256" key="3">
    <source>
        <dbReference type="SAM" id="MobiDB-lite"/>
    </source>
</evidence>
<accession>A0ABQ5C964</accession>
<evidence type="ECO:0000256" key="1">
    <source>
        <dbReference type="PROSITE-ProRule" id="PRU00047"/>
    </source>
</evidence>
<evidence type="ECO:0000313" key="5">
    <source>
        <dbReference type="EMBL" id="GJT21564.1"/>
    </source>
</evidence>
<keyword evidence="6" id="KW-1185">Reference proteome</keyword>
<protein>
    <submittedName>
        <fullName evidence="5">Ribonuclease H-like domain-containing protein</fullName>
    </submittedName>
</protein>
<keyword evidence="2" id="KW-0175">Coiled coil</keyword>
<feature type="compositionally biased region" description="Polar residues" evidence="3">
    <location>
        <begin position="1309"/>
        <end position="1330"/>
    </location>
</feature>
<dbReference type="InterPro" id="IPR012337">
    <property type="entry name" value="RNaseH-like_sf"/>
</dbReference>
<feature type="region of interest" description="Disordered" evidence="3">
    <location>
        <begin position="777"/>
        <end position="834"/>
    </location>
</feature>
<evidence type="ECO:0000313" key="6">
    <source>
        <dbReference type="Proteomes" id="UP001151760"/>
    </source>
</evidence>
<dbReference type="CDD" id="cd09272">
    <property type="entry name" value="RNase_HI_RT_Ty1"/>
    <property type="match status" value="1"/>
</dbReference>
<dbReference type="InterPro" id="IPR036875">
    <property type="entry name" value="Znf_CCHC_sf"/>
</dbReference>
<name>A0ABQ5C964_9ASTR</name>
<dbReference type="PANTHER" id="PTHR11439:SF495">
    <property type="entry name" value="REVERSE TRANSCRIPTASE, RNA-DEPENDENT DNA POLYMERASE-RELATED"/>
    <property type="match status" value="1"/>
</dbReference>
<dbReference type="PROSITE" id="PS50158">
    <property type="entry name" value="ZF_CCHC"/>
    <property type="match status" value="1"/>
</dbReference>
<dbReference type="PANTHER" id="PTHR11439">
    <property type="entry name" value="GAG-POL-RELATED RETROTRANSPOSON"/>
    <property type="match status" value="1"/>
</dbReference>
<feature type="compositionally biased region" description="Polar residues" evidence="3">
    <location>
        <begin position="816"/>
        <end position="829"/>
    </location>
</feature>
<dbReference type="Proteomes" id="UP001151760">
    <property type="component" value="Unassembled WGS sequence"/>
</dbReference>
<evidence type="ECO:0000256" key="2">
    <source>
        <dbReference type="SAM" id="Coils"/>
    </source>
</evidence>
<keyword evidence="1" id="KW-0863">Zinc-finger</keyword>
<dbReference type="InterPro" id="IPR001878">
    <property type="entry name" value="Znf_CCHC"/>
</dbReference>
<dbReference type="Gene3D" id="4.10.60.10">
    <property type="entry name" value="Zinc finger, CCHC-type"/>
    <property type="match status" value="1"/>
</dbReference>
<dbReference type="SUPFAM" id="SSF57756">
    <property type="entry name" value="Retrovirus zinc finger-like domains"/>
    <property type="match status" value="1"/>
</dbReference>
<feature type="compositionally biased region" description="Polar residues" evidence="3">
    <location>
        <begin position="1731"/>
        <end position="1740"/>
    </location>
</feature>
<comment type="caution">
    <text evidence="5">The sequence shown here is derived from an EMBL/GenBank/DDBJ whole genome shotgun (WGS) entry which is preliminary data.</text>
</comment>
<dbReference type="SMART" id="SM00343">
    <property type="entry name" value="ZnF_C2HC"/>
    <property type="match status" value="1"/>
</dbReference>
<reference evidence="5" key="2">
    <citation type="submission" date="2022-01" db="EMBL/GenBank/DDBJ databases">
        <authorList>
            <person name="Yamashiro T."/>
            <person name="Shiraishi A."/>
            <person name="Satake H."/>
            <person name="Nakayama K."/>
        </authorList>
    </citation>
    <scope>NUCLEOTIDE SEQUENCE</scope>
</reference>
<feature type="compositionally biased region" description="Polar residues" evidence="3">
    <location>
        <begin position="1756"/>
        <end position="1779"/>
    </location>
</feature>
<organism evidence="5 6">
    <name type="scientific">Tanacetum coccineum</name>
    <dbReference type="NCBI Taxonomy" id="301880"/>
    <lineage>
        <taxon>Eukaryota</taxon>
        <taxon>Viridiplantae</taxon>
        <taxon>Streptophyta</taxon>
        <taxon>Embryophyta</taxon>
        <taxon>Tracheophyta</taxon>
        <taxon>Spermatophyta</taxon>
        <taxon>Magnoliopsida</taxon>
        <taxon>eudicotyledons</taxon>
        <taxon>Gunneridae</taxon>
        <taxon>Pentapetalae</taxon>
        <taxon>asterids</taxon>
        <taxon>campanulids</taxon>
        <taxon>Asterales</taxon>
        <taxon>Asteraceae</taxon>
        <taxon>Asteroideae</taxon>
        <taxon>Anthemideae</taxon>
        <taxon>Anthemidinae</taxon>
        <taxon>Tanacetum</taxon>
    </lineage>
</organism>
<feature type="domain" description="CCHC-type" evidence="4">
    <location>
        <begin position="176"/>
        <end position="192"/>
    </location>
</feature>
<feature type="compositionally biased region" description="Basic and acidic residues" evidence="3">
    <location>
        <begin position="777"/>
        <end position="810"/>
    </location>
</feature>
<dbReference type="InterPro" id="IPR025724">
    <property type="entry name" value="GAG-pre-integrase_dom"/>
</dbReference>
<sequence>MVRPTDPPSAGSVPCYGGSVRDDRLCTLESHREWKHCTKKIVVEGVEKVMPPTTAEEKAQKRLELELLGETISQKDVNQKLLRSLSPEWNTYVVVWRNKTDLDTMSMDDLYNNLKVNSSTNGAVSTAQAVNTANGVSAANTQVNASNIDNLSDVVICRKLTINGNEFVGFDMSKVKCNNCHKKGHFAKECKSQRNQDYKNKESTRRTVPVETSTSTALVSCDGLAGSDLEKSELMVLAYKSGLESVEEKLEVYKANESIYSQDIKVLKFEIEYKFENASKSLNKLIESQIVDNCKKGLGYNAVPPPYTGNFMPPTPDLSFTGLDEFVNKPVIENKKFDEEVFKVVRKSDDSLIIKDWVSDSKEENVSQTKTEKKTVKPSISKIEFVKPKQQEKTARKNVKQGNPQMDLQDHRVIDSGCSRNMTGNMSYLTDYEEIDGVYVAFGGNPKGGKIIGKGTIKTGNLDFENLIDESQVLLRVPRKNNMYSVDLKNIVPKRGLTCLFAKATSNESKLWHRRLGHLNFKTMNKLVKGNLVRGLPSKLFENDQNCVASQKGKQHRASFVTADFSRFTWVFFLATKDETSGILKSFITGIENLVDHKVKVIGCDNETEFKNKEMNQTLIEAARTMLADSKLPTTFWAKAVNTACYVQNRVCPITILNTIDHLGKFDGKADEGFFIGYSLNSKAFRVLNSRTRIVEENLHIRFSESTPNVVSSEPDWLFDIDALTRTMDYEPIVAGTQSNGFASKKASDNACQVRNEIEPVKNYILLPLWTADPPFSHDPKSSHNDGFKPSSDDRKKVEEDPRKDSKCNDQENEDNVNSTNYVNAASTNEDYDVGGKTSIELNFDPNMPALEDYTIFDSSRNNEDDGAEADMNNLDTTIQVSPNPTTRLHKDHPLDQVIGDLQSAIQIRNMSKNLEEHMLLVLFNKEQTIKTFKIACLLAFYHRKNLKRNKNDERGIVIRNKARLVAQGYTQEEGIDYDEVFSPVTRIEAIRLFLAYASFKDFVVYQMDVKSPFLYGKIEEEVYPLELVYVDDIIFGSTKKDLCNAFEKLMHEKRLHGFLEVTAAQKFRFTKVKTASTPMETQNPLLKDEDGEEVDVHMYRLMIGLLMYLTSSRPDIMFVVCACARYQVNPKVSHLYAVKKIFRYLKDQPKLGLWYPKDSPFDLVAYTDSDYARASLDRKSTTGGYRFLRCRLISWHCKKQTMVVNSITKVEYVADSSCCGQVLWIQNQLLDYGYNFMHTKIFIDNNRKAKKSVRLMMEKLFGMELELILVPQPSDPSENVADEAVHKELGDSLVRAATAASSLEAEQDSGNITKTRFNATPNESSSLGPTSGDGPKCQETIRDTIAQTRFENLSNFLKIQMLTRVKTTQQNEIDSLKRRVKKLEKKRSSRTHKMKRLNKVGLTARVESSGDEESLGEDASKQGRKINAIDADEDITLVNVQDDADNEMFDVNVLNGKEVFVAAQNENVVEEVVDAAHEEPPLNPMEKKLKSMLDEEVALKLQAEFDEEERLAREKSKGFDSIQEMFDRAFKRVNILEDFRTELVKGKEKRAGEELIQEGLKKQKVDDDKETVKLKQCLKIIPDEEEVTIDAIPLAVKSKEDLEDLYKLVKAKYKSTRPVEDLDLLLLGDLKTMFEPHVEDTVWRNQQDYKKKYPLIPSTLSMMLEKKLQIDYESEMAYQLFKFIVEQLKNLLDAVRITAAQVYVNTALMKLVLLRDFKENMLNSGIPADSLQTPIPTQPSSSRSQKKQSKRKQMNDNAVTQEEPQQDDSVPTPSNDPASQWRVESSEDQESLGDHEDASKQGRSIEDIDKDVDVSLVDDTQERSDNADMFDIDNLHGDEVNVDMSVGDNQEQSVKEREVDTSVESSVALTTIKEITLAQTLIQIKAAKPKVVTTAATTTTTIRPKARGVVVQDLARNLQAQLEAEITEEEKLARKQEEEANIAFVESWDNTQAMIEADFELAQRLQTETRRE</sequence>
<dbReference type="Pfam" id="PF07727">
    <property type="entry name" value="RVT_2"/>
    <property type="match status" value="1"/>
</dbReference>
<feature type="region of interest" description="Disordered" evidence="3">
    <location>
        <begin position="1301"/>
        <end position="1339"/>
    </location>
</feature>
<reference evidence="5" key="1">
    <citation type="journal article" date="2022" name="Int. J. Mol. Sci.">
        <title>Draft Genome of Tanacetum Coccineum: Genomic Comparison of Closely Related Tanacetum-Family Plants.</title>
        <authorList>
            <person name="Yamashiro T."/>
            <person name="Shiraishi A."/>
            <person name="Nakayama K."/>
            <person name="Satake H."/>
        </authorList>
    </citation>
    <scope>NUCLEOTIDE SEQUENCE</scope>
</reference>
<keyword evidence="1" id="KW-0862">Zinc</keyword>
<dbReference type="Pfam" id="PF13976">
    <property type="entry name" value="gag_pre-integrs"/>
    <property type="match status" value="1"/>
</dbReference>
<dbReference type="InterPro" id="IPR013103">
    <property type="entry name" value="RVT_2"/>
</dbReference>
<dbReference type="InterPro" id="IPR057670">
    <property type="entry name" value="SH3_retrovirus"/>
</dbReference>
<feature type="coiled-coil region" evidence="2">
    <location>
        <begin position="1360"/>
        <end position="1394"/>
    </location>
</feature>
<feature type="region of interest" description="Disordered" evidence="3">
    <location>
        <begin position="1726"/>
        <end position="1825"/>
    </location>
</feature>
<evidence type="ECO:0000259" key="4">
    <source>
        <dbReference type="PROSITE" id="PS50158"/>
    </source>
</evidence>
<dbReference type="EMBL" id="BQNB010013899">
    <property type="protein sequence ID" value="GJT21564.1"/>
    <property type="molecule type" value="Genomic_DNA"/>
</dbReference>
<dbReference type="SUPFAM" id="SSF53098">
    <property type="entry name" value="Ribonuclease H-like"/>
    <property type="match status" value="1"/>
</dbReference>
<keyword evidence="1" id="KW-0479">Metal-binding</keyword>
<dbReference type="Pfam" id="PF25597">
    <property type="entry name" value="SH3_retrovirus"/>
    <property type="match status" value="1"/>
</dbReference>